<evidence type="ECO:0000256" key="2">
    <source>
        <dbReference type="SAM" id="MobiDB-lite"/>
    </source>
</evidence>
<dbReference type="InterPro" id="IPR000195">
    <property type="entry name" value="Rab-GAP-TBC_dom"/>
</dbReference>
<keyword evidence="6" id="KW-1185">Reference proteome</keyword>
<evidence type="ECO:0000313" key="5">
    <source>
        <dbReference type="EMBL" id="GFY71292.1"/>
    </source>
</evidence>
<dbReference type="AlphaFoldDB" id="A0A8X6YFY2"/>
<feature type="domain" description="Rab-GAP TBC" evidence="4">
    <location>
        <begin position="215"/>
        <end position="401"/>
    </location>
</feature>
<dbReference type="Proteomes" id="UP000886998">
    <property type="component" value="Unassembled WGS sequence"/>
</dbReference>
<evidence type="ECO:0000256" key="1">
    <source>
        <dbReference type="ARBA" id="ARBA00022468"/>
    </source>
</evidence>
<dbReference type="SUPFAM" id="SSF47923">
    <property type="entry name" value="Ypt/Rab-GAP domain of gyp1p"/>
    <property type="match status" value="2"/>
</dbReference>
<dbReference type="SMART" id="SM00164">
    <property type="entry name" value="TBC"/>
    <property type="match status" value="1"/>
</dbReference>
<keyword evidence="3" id="KW-0812">Transmembrane</keyword>
<sequence>MSDSLDGVNADSGNETDEKLGKSIECSSDICDEFLDSEDFQFDLGDTNHTGSDENLPHNLSSCTDDIVKSLDSISFSSVEHGSSNVHEPPDIEDEHFVHVNDEIQFIESPDNTDLSDMNSDRKSTDTLQDNSNNVPEGDIGNSVDMCIGDVCEDETIPAGIPNGIATTILSSDFKRSPSTKHTAYSKKKLRKILLALENGDNDFLRHAAISRGGLLNDEIRKKVWPRLVGVDMIETSPRPTLKEIEAHPYYQQVVLDVNRSLKRFPPSIKEAQRLTMLDQLVFLIMRVLCRHPDFHYYQGYHDICITFLLVSGEETAYHIVEKLSRTHLNVFMNKSMEPTIRLLEYMYVLIGKKNVPLKDFLLKSEVGVAYCLSWLITWFGHVLDDYDTVVRLYDFFIVSDPWMPMYLTTAIVLHRELEILKQDCEMAAVHSLLSGIPRDLPFEEMIIHSLNLYESYKPKLLARMTIEHSCLEKSKLKPKKVWTVLQTVSRKITSAVPARTITVPVVIAAAVLVTAILYQAYKY</sequence>
<evidence type="ECO:0000259" key="4">
    <source>
        <dbReference type="PROSITE" id="PS50086"/>
    </source>
</evidence>
<dbReference type="FunFam" id="1.10.8.1310:FF:000001">
    <property type="entry name" value="TBC1 domain family, member 20"/>
    <property type="match status" value="1"/>
</dbReference>
<keyword evidence="3" id="KW-1133">Transmembrane helix</keyword>
<dbReference type="PANTHER" id="PTHR20913:SF7">
    <property type="entry name" value="RE60063P"/>
    <property type="match status" value="1"/>
</dbReference>
<gene>
    <name evidence="5" type="primary">TBC1D20</name>
    <name evidence="5" type="ORF">TNIN_116891</name>
</gene>
<protein>
    <submittedName>
        <fullName evidence="5">TBC1 domain family member 20</fullName>
    </submittedName>
</protein>
<dbReference type="GO" id="GO:0005789">
    <property type="term" value="C:endoplasmic reticulum membrane"/>
    <property type="evidence" value="ECO:0007669"/>
    <property type="project" value="TreeGrafter"/>
</dbReference>
<dbReference type="Pfam" id="PF00566">
    <property type="entry name" value="RabGAP-TBC"/>
    <property type="match status" value="1"/>
</dbReference>
<dbReference type="Gene3D" id="1.10.472.80">
    <property type="entry name" value="Ypt/Rab-GAP domain of gyp1p, domain 3"/>
    <property type="match status" value="1"/>
</dbReference>
<reference evidence="5" key="1">
    <citation type="submission" date="2020-08" db="EMBL/GenBank/DDBJ databases">
        <title>Multicomponent nature underlies the extraordinary mechanical properties of spider dragline silk.</title>
        <authorList>
            <person name="Kono N."/>
            <person name="Nakamura H."/>
            <person name="Mori M."/>
            <person name="Yoshida Y."/>
            <person name="Ohtoshi R."/>
            <person name="Malay A.D."/>
            <person name="Moran D.A.P."/>
            <person name="Tomita M."/>
            <person name="Numata K."/>
            <person name="Arakawa K."/>
        </authorList>
    </citation>
    <scope>NUCLEOTIDE SEQUENCE</scope>
</reference>
<comment type="caution">
    <text evidence="5">The sequence shown here is derived from an EMBL/GenBank/DDBJ whole genome shotgun (WGS) entry which is preliminary data.</text>
</comment>
<keyword evidence="3" id="KW-0472">Membrane</keyword>
<feature type="transmembrane region" description="Helical" evidence="3">
    <location>
        <begin position="502"/>
        <end position="522"/>
    </location>
</feature>
<dbReference type="OrthoDB" id="206700at2759"/>
<organism evidence="5 6">
    <name type="scientific">Trichonephila inaurata madagascariensis</name>
    <dbReference type="NCBI Taxonomy" id="2747483"/>
    <lineage>
        <taxon>Eukaryota</taxon>
        <taxon>Metazoa</taxon>
        <taxon>Ecdysozoa</taxon>
        <taxon>Arthropoda</taxon>
        <taxon>Chelicerata</taxon>
        <taxon>Arachnida</taxon>
        <taxon>Araneae</taxon>
        <taxon>Araneomorphae</taxon>
        <taxon>Entelegynae</taxon>
        <taxon>Araneoidea</taxon>
        <taxon>Nephilidae</taxon>
        <taxon>Trichonephila</taxon>
        <taxon>Trichonephila inaurata</taxon>
    </lineage>
</organism>
<name>A0A8X6YFY2_9ARAC</name>
<dbReference type="GO" id="GO:0005096">
    <property type="term" value="F:GTPase activator activity"/>
    <property type="evidence" value="ECO:0007669"/>
    <property type="project" value="UniProtKB-KW"/>
</dbReference>
<accession>A0A8X6YFY2</accession>
<evidence type="ECO:0000256" key="3">
    <source>
        <dbReference type="SAM" id="Phobius"/>
    </source>
</evidence>
<dbReference type="GO" id="GO:0006888">
    <property type="term" value="P:endoplasmic reticulum to Golgi vesicle-mediated transport"/>
    <property type="evidence" value="ECO:0007669"/>
    <property type="project" value="TreeGrafter"/>
</dbReference>
<evidence type="ECO:0000313" key="6">
    <source>
        <dbReference type="Proteomes" id="UP000886998"/>
    </source>
</evidence>
<feature type="region of interest" description="Disordered" evidence="2">
    <location>
        <begin position="1"/>
        <end position="21"/>
    </location>
</feature>
<dbReference type="PANTHER" id="PTHR20913">
    <property type="entry name" value="TBC1 DOMAIN FAMILY MEMBER 20/GTPASE"/>
    <property type="match status" value="1"/>
</dbReference>
<keyword evidence="1" id="KW-0343">GTPase activation</keyword>
<dbReference type="EMBL" id="BMAV01018723">
    <property type="protein sequence ID" value="GFY71292.1"/>
    <property type="molecule type" value="Genomic_DNA"/>
</dbReference>
<dbReference type="PROSITE" id="PS50086">
    <property type="entry name" value="TBC_RABGAP"/>
    <property type="match status" value="1"/>
</dbReference>
<feature type="region of interest" description="Disordered" evidence="2">
    <location>
        <begin position="108"/>
        <end position="140"/>
    </location>
</feature>
<dbReference type="InterPro" id="IPR035969">
    <property type="entry name" value="Rab-GAP_TBC_sf"/>
</dbReference>
<feature type="compositionally biased region" description="Polar residues" evidence="2">
    <location>
        <begin position="126"/>
        <end position="135"/>
    </location>
</feature>
<proteinExistence type="predicted"/>
<dbReference type="Gene3D" id="1.10.8.1310">
    <property type="match status" value="1"/>
</dbReference>
<dbReference type="InterPro" id="IPR045913">
    <property type="entry name" value="TBC20/Gyp8-like"/>
</dbReference>